<feature type="transmembrane region" description="Helical" evidence="1">
    <location>
        <begin position="20"/>
        <end position="41"/>
    </location>
</feature>
<comment type="caution">
    <text evidence="2">The sequence shown here is derived from an EMBL/GenBank/DDBJ whole genome shotgun (WGS) entry which is preliminary data.</text>
</comment>
<evidence type="ECO:0000256" key="1">
    <source>
        <dbReference type="SAM" id="Phobius"/>
    </source>
</evidence>
<keyword evidence="1" id="KW-0812">Transmembrane</keyword>
<keyword evidence="1" id="KW-0472">Membrane</keyword>
<evidence type="ECO:0000313" key="2">
    <source>
        <dbReference type="EMBL" id="OKH49570.1"/>
    </source>
</evidence>
<feature type="transmembrane region" description="Helical" evidence="1">
    <location>
        <begin position="53"/>
        <end position="80"/>
    </location>
</feature>
<dbReference type="AlphaFoldDB" id="A0A1U7J8G2"/>
<dbReference type="STRING" id="549789.NIES30_06945"/>
<keyword evidence="1" id="KW-1133">Transmembrane helix</keyword>
<sequence>MQKVFQTLMPTTFAALQIHHRFLTLVDVGNLSMGMTLAIAAKMEVFWTNRPMLIEFIALLIEFAAVLVEFTVPFISITFVI</sequence>
<name>A0A1U7J8G2_9CYAN</name>
<evidence type="ECO:0000313" key="3">
    <source>
        <dbReference type="Proteomes" id="UP000185557"/>
    </source>
</evidence>
<keyword evidence="3" id="KW-1185">Reference proteome</keyword>
<dbReference type="EMBL" id="MRCG01000003">
    <property type="protein sequence ID" value="OKH49570.1"/>
    <property type="molecule type" value="Genomic_DNA"/>
</dbReference>
<gene>
    <name evidence="2" type="ORF">NIES30_06945</name>
</gene>
<organism evidence="2 3">
    <name type="scientific">Phormidium tenue NIES-30</name>
    <dbReference type="NCBI Taxonomy" id="549789"/>
    <lineage>
        <taxon>Bacteria</taxon>
        <taxon>Bacillati</taxon>
        <taxon>Cyanobacteriota</taxon>
        <taxon>Cyanophyceae</taxon>
        <taxon>Oscillatoriophycideae</taxon>
        <taxon>Oscillatoriales</taxon>
        <taxon>Oscillatoriaceae</taxon>
        <taxon>Phormidium</taxon>
    </lineage>
</organism>
<dbReference type="Proteomes" id="UP000185557">
    <property type="component" value="Unassembled WGS sequence"/>
</dbReference>
<accession>A0A1U7J8G2</accession>
<protein>
    <submittedName>
        <fullName evidence="2">Uncharacterized protein</fullName>
    </submittedName>
</protein>
<proteinExistence type="predicted"/>
<reference evidence="2 3" key="1">
    <citation type="submission" date="2016-11" db="EMBL/GenBank/DDBJ databases">
        <title>Draft Genome Sequences of Nine Cyanobacterial Strains from Diverse Habitats.</title>
        <authorList>
            <person name="Zhu T."/>
            <person name="Hou S."/>
            <person name="Lu X."/>
            <person name="Hess W.R."/>
        </authorList>
    </citation>
    <scope>NUCLEOTIDE SEQUENCE [LARGE SCALE GENOMIC DNA]</scope>
    <source>
        <strain evidence="2 3">NIES-30</strain>
    </source>
</reference>